<accession>A0A8T6ZHM4</accession>
<organism evidence="1 2">
    <name type="scientific">Paraburkholderia sacchari</name>
    <dbReference type="NCBI Taxonomy" id="159450"/>
    <lineage>
        <taxon>Bacteria</taxon>
        <taxon>Pseudomonadati</taxon>
        <taxon>Pseudomonadota</taxon>
        <taxon>Betaproteobacteria</taxon>
        <taxon>Burkholderiales</taxon>
        <taxon>Burkholderiaceae</taxon>
        <taxon>Paraburkholderia</taxon>
    </lineage>
</organism>
<comment type="caution">
    <text evidence="1">The sequence shown here is derived from an EMBL/GenBank/DDBJ whole genome shotgun (WGS) entry which is preliminary data.</text>
</comment>
<name>A0A8T6ZHM4_9BURK</name>
<sequence length="86" mass="10070">MNINNKKTYQRGQEWLPVALLRGRGVRQTWITGQKTHIWLPFAMHRPLRSETLLFTTLAYKQDDNARHIASVTFRWLPGPHECNVG</sequence>
<reference evidence="1" key="2">
    <citation type="submission" date="2020-04" db="EMBL/GenBank/DDBJ databases">
        <authorList>
            <person name="Alexandrino P."/>
            <person name="Mendonca T."/>
            <person name="Guaman L."/>
            <person name="Cherix J."/>
            <person name="Lozano-Sakalauskas G."/>
            <person name="Fujita A."/>
            <person name="Filho E.R."/>
            <person name="Long P."/>
            <person name="Padilla G."/>
            <person name="Taciro M.K."/>
            <person name="Gomez J.G."/>
            <person name="Silva L.F."/>
            <person name="Torres M."/>
        </authorList>
    </citation>
    <scope>NUCLEOTIDE SEQUENCE</scope>
    <source>
        <strain evidence="1">LMG 19450</strain>
    </source>
</reference>
<gene>
    <name evidence="1" type="ORF">NH14_018430</name>
</gene>
<proteinExistence type="predicted"/>
<evidence type="ECO:0000313" key="1">
    <source>
        <dbReference type="EMBL" id="NLP63109.1"/>
    </source>
</evidence>
<dbReference type="EMBL" id="JTDB02000005">
    <property type="protein sequence ID" value="NLP63109.1"/>
    <property type="molecule type" value="Genomic_DNA"/>
</dbReference>
<dbReference type="Proteomes" id="UP000030460">
    <property type="component" value="Unassembled WGS sequence"/>
</dbReference>
<keyword evidence="2" id="KW-1185">Reference proteome</keyword>
<reference evidence="1" key="1">
    <citation type="journal article" date="2015" name="Genome Announc.">
        <title>Draft Genome Sequence of the Polyhydroxyalkanoate-Producing Bacterium Burkholderia sacchari LMG 19450 Isolated from Brazilian Sugarcane Plantation Soil.</title>
        <authorList>
            <person name="Alexandrino P.M."/>
            <person name="Mendonca T.T."/>
            <person name="Guaman Bautista L.P."/>
            <person name="Cherix J."/>
            <person name="Lozano-Sakalauskas G.C."/>
            <person name="Fujita A."/>
            <person name="Ramos Filho E."/>
            <person name="Long P."/>
            <person name="Padilla G."/>
            <person name="Taciro M.K."/>
            <person name="Gomez J.G."/>
            <person name="Silva L.F."/>
        </authorList>
    </citation>
    <scope>NUCLEOTIDE SEQUENCE</scope>
    <source>
        <strain evidence="1">LMG 19450</strain>
    </source>
</reference>
<protein>
    <submittedName>
        <fullName evidence="1">Uncharacterized protein</fullName>
    </submittedName>
</protein>
<dbReference type="AlphaFoldDB" id="A0A8T6ZHM4"/>
<evidence type="ECO:0000313" key="2">
    <source>
        <dbReference type="Proteomes" id="UP000030460"/>
    </source>
</evidence>
<dbReference type="RefSeq" id="WP_152617097.1">
    <property type="nucleotide sequence ID" value="NZ_CADFGF010000005.1"/>
</dbReference>